<dbReference type="NCBIfam" id="TIGR01037">
    <property type="entry name" value="pyrD_sub1_fam"/>
    <property type="match status" value="1"/>
</dbReference>
<dbReference type="GO" id="GO:0005737">
    <property type="term" value="C:cytoplasm"/>
    <property type="evidence" value="ECO:0007669"/>
    <property type="project" value="UniProtKB-SubCell"/>
</dbReference>
<dbReference type="SUPFAM" id="SSF51395">
    <property type="entry name" value="FMN-linked oxidoreductases"/>
    <property type="match status" value="1"/>
</dbReference>
<dbReference type="HAMAP" id="MF_00224">
    <property type="entry name" value="DHO_dh_type1"/>
    <property type="match status" value="1"/>
</dbReference>
<evidence type="ECO:0000256" key="5">
    <source>
        <dbReference type="ARBA" id="ARBA00022490"/>
    </source>
</evidence>
<dbReference type="Proteomes" id="UP000777265">
    <property type="component" value="Unassembled WGS sequence"/>
</dbReference>
<keyword evidence="7 11" id="KW-0288">FMN</keyword>
<feature type="binding site" evidence="11">
    <location>
        <position position="165"/>
    </location>
    <ligand>
        <name>FMN</name>
        <dbReference type="ChEBI" id="CHEBI:58210"/>
    </ligand>
</feature>
<feature type="binding site" evidence="11">
    <location>
        <position position="21"/>
    </location>
    <ligand>
        <name>FMN</name>
        <dbReference type="ChEBI" id="CHEBI:58210"/>
    </ligand>
</feature>
<dbReference type="PROSITE" id="PS00912">
    <property type="entry name" value="DHODEHASE_2"/>
    <property type="match status" value="1"/>
</dbReference>
<dbReference type="InterPro" id="IPR013785">
    <property type="entry name" value="Aldolase_TIM"/>
</dbReference>
<dbReference type="InterPro" id="IPR033888">
    <property type="entry name" value="DHOD_1B"/>
</dbReference>
<keyword evidence="10" id="KW-0520">NAD</keyword>
<comment type="caution">
    <text evidence="13">The sequence shown here is derived from an EMBL/GenBank/DDBJ whole genome shotgun (WGS) entry which is preliminary data.</text>
</comment>
<evidence type="ECO:0000256" key="11">
    <source>
        <dbReference type="HAMAP-Rule" id="MF_00224"/>
    </source>
</evidence>
<dbReference type="CDD" id="cd04740">
    <property type="entry name" value="DHOD_1B_like"/>
    <property type="match status" value="1"/>
</dbReference>
<keyword evidence="8 11" id="KW-0665">Pyrimidine biosynthesis</keyword>
<dbReference type="InterPro" id="IPR050074">
    <property type="entry name" value="DHO_dehydrogenase"/>
</dbReference>
<feature type="binding site" evidence="11">
    <location>
        <begin position="240"/>
        <end position="241"/>
    </location>
    <ligand>
        <name>FMN</name>
        <dbReference type="ChEBI" id="CHEBI:58210"/>
    </ligand>
</feature>
<reference evidence="13" key="1">
    <citation type="journal article" date="2020" name="Biotechnol. Biofuels">
        <title>New insights from the biogas microbiome by comprehensive genome-resolved metagenomics of nearly 1600 species originating from multiple anaerobic digesters.</title>
        <authorList>
            <person name="Campanaro S."/>
            <person name="Treu L."/>
            <person name="Rodriguez-R L.M."/>
            <person name="Kovalovszki A."/>
            <person name="Ziels R.M."/>
            <person name="Maus I."/>
            <person name="Zhu X."/>
            <person name="Kougias P.G."/>
            <person name="Basile A."/>
            <person name="Luo G."/>
            <person name="Schluter A."/>
            <person name="Konstantinidis K.T."/>
            <person name="Angelidaki I."/>
        </authorList>
    </citation>
    <scope>NUCLEOTIDE SEQUENCE</scope>
    <source>
        <strain evidence="13">AS06rmzACSIP_7</strain>
    </source>
</reference>
<keyword evidence="9 11" id="KW-0560">Oxidoreductase</keyword>
<evidence type="ECO:0000259" key="12">
    <source>
        <dbReference type="Pfam" id="PF01180"/>
    </source>
</evidence>
<comment type="cofactor">
    <cofactor evidence="11">
        <name>FMN</name>
        <dbReference type="ChEBI" id="CHEBI:58210"/>
    </cofactor>
    <text evidence="11">Binds 1 FMN per subunit.</text>
</comment>
<comment type="pathway">
    <text evidence="2 11">Pyrimidine metabolism; UMP biosynthesis via de novo pathway.</text>
</comment>
<feature type="domain" description="Dihydroorotate dehydrogenase catalytic" evidence="12">
    <location>
        <begin position="4"/>
        <end position="283"/>
    </location>
</feature>
<feature type="binding site" evidence="11">
    <location>
        <begin position="45"/>
        <end position="46"/>
    </location>
    <ligand>
        <name>FMN</name>
        <dbReference type="ChEBI" id="CHEBI:58210"/>
    </ligand>
</feature>
<dbReference type="PANTHER" id="PTHR48109:SF1">
    <property type="entry name" value="DIHYDROOROTATE DEHYDROGENASE (FUMARATE)"/>
    <property type="match status" value="1"/>
</dbReference>
<evidence type="ECO:0000256" key="10">
    <source>
        <dbReference type="ARBA" id="ARBA00023027"/>
    </source>
</evidence>
<feature type="binding site" evidence="11">
    <location>
        <position position="127"/>
    </location>
    <ligand>
        <name>substrate</name>
    </ligand>
</feature>
<dbReference type="InterPro" id="IPR001295">
    <property type="entry name" value="Dihydroorotate_DH_CS"/>
</dbReference>
<dbReference type="GO" id="GO:0044205">
    <property type="term" value="P:'de novo' UMP biosynthetic process"/>
    <property type="evidence" value="ECO:0007669"/>
    <property type="project" value="UniProtKB-UniRule"/>
</dbReference>
<protein>
    <recommendedName>
        <fullName evidence="11">Dihydroorotate dehydrogenase</fullName>
        <shortName evidence="11">DHOD</shortName>
        <shortName evidence="11">DHODase</shortName>
        <shortName evidence="11">DHOdehase</shortName>
        <ecNumber evidence="11">1.3.-.-</ecNumber>
    </recommendedName>
</protein>
<feature type="binding site" evidence="11">
    <location>
        <position position="127"/>
    </location>
    <ligand>
        <name>FMN</name>
        <dbReference type="ChEBI" id="CHEBI:58210"/>
    </ligand>
</feature>
<feature type="binding site" evidence="11">
    <location>
        <position position="45"/>
    </location>
    <ligand>
        <name>substrate</name>
    </ligand>
</feature>
<dbReference type="InterPro" id="IPR005720">
    <property type="entry name" value="Dihydroorotate_DH_cat"/>
</dbReference>
<dbReference type="Pfam" id="PF01180">
    <property type="entry name" value="DHO_dh"/>
    <property type="match status" value="1"/>
</dbReference>
<feature type="binding site" evidence="11">
    <location>
        <begin position="262"/>
        <end position="263"/>
    </location>
    <ligand>
        <name>FMN</name>
        <dbReference type="ChEBI" id="CHEBI:58210"/>
    </ligand>
</feature>
<keyword evidence="6 11" id="KW-0285">Flavoprotein</keyword>
<comment type="similarity">
    <text evidence="3 11">Belongs to the dihydroorotate dehydrogenase family. Type 1 subfamily.</text>
</comment>
<comment type="caution">
    <text evidence="11">Lacks conserved residue(s) required for the propagation of feature annotation.</text>
</comment>
<evidence type="ECO:0000256" key="7">
    <source>
        <dbReference type="ARBA" id="ARBA00022643"/>
    </source>
</evidence>
<evidence type="ECO:0000256" key="6">
    <source>
        <dbReference type="ARBA" id="ARBA00022630"/>
    </source>
</evidence>
<name>A0A971S0P0_9BACT</name>
<feature type="binding site" evidence="11">
    <location>
        <position position="99"/>
    </location>
    <ligand>
        <name>FMN</name>
        <dbReference type="ChEBI" id="CHEBI:58210"/>
    </ligand>
</feature>
<dbReference type="Gene3D" id="3.20.20.70">
    <property type="entry name" value="Aldolase class I"/>
    <property type="match status" value="1"/>
</dbReference>
<sequence length="300" mass="32288">MENLSVKLFDRTLRNPVMNASGTLGYGREIEPLWGVETLGAYVTKGLSLNPHHGNPTPRVWEEERGLINSIGLQNVGVDRFFDQYFPLFRAKKTPVIVNFFGFTEEEYIACAERIRPDRLIVALEMNLSCPNVKQGGISFGKDPDLVHDIVKAVKGVTGIPVIAKLTPEVKNLKEIAQAAYEAGVDGFTLLNTLPAMVVDVGKRTIPIRGGLSGPVLKPVALKAVYEISTSFPVPVIGAGGIMDHNDALSFLMAGAKALQVGTATFIDPYAIPKIVKGLGEYLKRCGCPSIGAIVGTARG</sequence>
<organism evidence="13 14">
    <name type="scientific">Syntrophorhabdus aromaticivorans</name>
    <dbReference type="NCBI Taxonomy" id="328301"/>
    <lineage>
        <taxon>Bacteria</taxon>
        <taxon>Pseudomonadati</taxon>
        <taxon>Thermodesulfobacteriota</taxon>
        <taxon>Syntrophorhabdia</taxon>
        <taxon>Syntrophorhabdales</taxon>
        <taxon>Syntrophorhabdaceae</taxon>
        <taxon>Syntrophorhabdus</taxon>
    </lineage>
</organism>
<dbReference type="EMBL" id="JAAYEE010000124">
    <property type="protein sequence ID" value="NLW35311.1"/>
    <property type="molecule type" value="Genomic_DNA"/>
</dbReference>
<evidence type="ECO:0000256" key="3">
    <source>
        <dbReference type="ARBA" id="ARBA00008008"/>
    </source>
</evidence>
<accession>A0A971S0P0</accession>
<dbReference type="PANTHER" id="PTHR48109">
    <property type="entry name" value="DIHYDROOROTATE DEHYDROGENASE (QUINONE), MITOCHONDRIAL-RELATED"/>
    <property type="match status" value="1"/>
</dbReference>
<dbReference type="InterPro" id="IPR012135">
    <property type="entry name" value="Dihydroorotate_DH_1_2"/>
</dbReference>
<comment type="catalytic activity">
    <reaction evidence="11">
        <text>(S)-dihydroorotate + A = orotate + AH2</text>
        <dbReference type="Rhea" id="RHEA:18073"/>
        <dbReference type="ChEBI" id="CHEBI:13193"/>
        <dbReference type="ChEBI" id="CHEBI:17499"/>
        <dbReference type="ChEBI" id="CHEBI:30839"/>
        <dbReference type="ChEBI" id="CHEBI:30864"/>
    </reaction>
</comment>
<dbReference type="AlphaFoldDB" id="A0A971S0P0"/>
<evidence type="ECO:0000313" key="13">
    <source>
        <dbReference type="EMBL" id="NLW35311.1"/>
    </source>
</evidence>
<evidence type="ECO:0000256" key="1">
    <source>
        <dbReference type="ARBA" id="ARBA00004496"/>
    </source>
</evidence>
<evidence type="ECO:0000256" key="2">
    <source>
        <dbReference type="ARBA" id="ARBA00004725"/>
    </source>
</evidence>
<dbReference type="InterPro" id="IPR049622">
    <property type="entry name" value="Dihydroorotate_DH_I"/>
</dbReference>
<feature type="binding site" evidence="11">
    <location>
        <position position="214"/>
    </location>
    <ligand>
        <name>FMN</name>
        <dbReference type="ChEBI" id="CHEBI:58210"/>
    </ligand>
</feature>
<dbReference type="GO" id="GO:0004152">
    <property type="term" value="F:dihydroorotate dehydrogenase activity"/>
    <property type="evidence" value="ECO:0007669"/>
    <property type="project" value="UniProtKB-UniRule"/>
</dbReference>
<dbReference type="EC" id="1.3.-.-" evidence="11"/>
<gene>
    <name evidence="11" type="primary">pyrD</name>
    <name evidence="13" type="ORF">GXY80_07505</name>
</gene>
<comment type="subcellular location">
    <subcellularLocation>
        <location evidence="1 11">Cytoplasm</location>
    </subcellularLocation>
</comment>
<evidence type="ECO:0000256" key="9">
    <source>
        <dbReference type="ARBA" id="ARBA00023002"/>
    </source>
</evidence>
<dbReference type="GO" id="GO:0006207">
    <property type="term" value="P:'de novo' pyrimidine nucleobase biosynthetic process"/>
    <property type="evidence" value="ECO:0007669"/>
    <property type="project" value="InterPro"/>
</dbReference>
<comment type="function">
    <text evidence="11">Catalyzes the conversion of dihydroorotate to orotate.</text>
</comment>
<reference evidence="13" key="2">
    <citation type="submission" date="2020-01" db="EMBL/GenBank/DDBJ databases">
        <authorList>
            <person name="Campanaro S."/>
        </authorList>
    </citation>
    <scope>NUCLEOTIDE SEQUENCE</scope>
    <source>
        <strain evidence="13">AS06rmzACSIP_7</strain>
    </source>
</reference>
<dbReference type="NCBIfam" id="NF005574">
    <property type="entry name" value="PRK07259.1"/>
    <property type="match status" value="1"/>
</dbReference>
<comment type="subunit">
    <text evidence="4">Heterotetramer of 2 PyrK and 2 PyrD type B subunits.</text>
</comment>
<keyword evidence="5 11" id="KW-0963">Cytoplasm</keyword>
<evidence type="ECO:0000256" key="8">
    <source>
        <dbReference type="ARBA" id="ARBA00022975"/>
    </source>
</evidence>
<feature type="binding site" evidence="11">
    <location>
        <begin position="69"/>
        <end position="73"/>
    </location>
    <ligand>
        <name>substrate</name>
    </ligand>
</feature>
<feature type="binding site" evidence="11">
    <location>
        <begin position="192"/>
        <end position="193"/>
    </location>
    <ligand>
        <name>substrate</name>
    </ligand>
</feature>
<proteinExistence type="inferred from homology"/>
<dbReference type="PIRSF" id="PIRSF000164">
    <property type="entry name" value="DHO_oxidase"/>
    <property type="match status" value="1"/>
</dbReference>
<feature type="active site" description="Nucleophile" evidence="11">
    <location>
        <position position="130"/>
    </location>
</feature>
<dbReference type="InterPro" id="IPR024920">
    <property type="entry name" value="Dihydroorotate_DH_1"/>
</dbReference>
<evidence type="ECO:0000256" key="4">
    <source>
        <dbReference type="ARBA" id="ARBA00011669"/>
    </source>
</evidence>
<evidence type="ECO:0000313" key="14">
    <source>
        <dbReference type="Proteomes" id="UP000777265"/>
    </source>
</evidence>